<reference evidence="2 3" key="1">
    <citation type="journal article" date="2015" name="Genome Announc.">
        <title>Expanding the biotechnology potential of lactobacilli through comparative genomics of 213 strains and associated genera.</title>
        <authorList>
            <person name="Sun Z."/>
            <person name="Harris H.M."/>
            <person name="McCann A."/>
            <person name="Guo C."/>
            <person name="Argimon S."/>
            <person name="Zhang W."/>
            <person name="Yang X."/>
            <person name="Jeffery I.B."/>
            <person name="Cooney J.C."/>
            <person name="Kagawa T.F."/>
            <person name="Liu W."/>
            <person name="Song Y."/>
            <person name="Salvetti E."/>
            <person name="Wrobel A."/>
            <person name="Rasinkangas P."/>
            <person name="Parkhill J."/>
            <person name="Rea M.C."/>
            <person name="O'Sullivan O."/>
            <person name="Ritari J."/>
            <person name="Douillard F.P."/>
            <person name="Paul Ross R."/>
            <person name="Yang R."/>
            <person name="Briner A.E."/>
            <person name="Felis G.E."/>
            <person name="de Vos W.M."/>
            <person name="Barrangou R."/>
            <person name="Klaenhammer T.R."/>
            <person name="Caufield P.W."/>
            <person name="Cui Y."/>
            <person name="Zhang H."/>
            <person name="O'Toole P.W."/>
        </authorList>
    </citation>
    <scope>NUCLEOTIDE SEQUENCE [LARGE SCALE GENOMIC DNA]</scope>
    <source>
        <strain evidence="2 3">DSM 19906</strain>
    </source>
</reference>
<keyword evidence="3" id="KW-1185">Reference proteome</keyword>
<evidence type="ECO:0000313" key="2">
    <source>
        <dbReference type="EMBL" id="KRL20099.1"/>
    </source>
</evidence>
<organism evidence="2 3">
    <name type="scientific">Lentilactobacillus kisonensis DSM 19906 = JCM 15041</name>
    <dbReference type="NCBI Taxonomy" id="1423766"/>
    <lineage>
        <taxon>Bacteria</taxon>
        <taxon>Bacillati</taxon>
        <taxon>Bacillota</taxon>
        <taxon>Bacilli</taxon>
        <taxon>Lactobacillales</taxon>
        <taxon>Lactobacillaceae</taxon>
        <taxon>Lentilactobacillus</taxon>
    </lineage>
</organism>
<comment type="caution">
    <text evidence="2">The sequence shown here is derived from an EMBL/GenBank/DDBJ whole genome shotgun (WGS) entry which is preliminary data.</text>
</comment>
<keyword evidence="1" id="KW-0812">Transmembrane</keyword>
<protein>
    <submittedName>
        <fullName evidence="2">Uncharacterized protein</fullName>
    </submittedName>
</protein>
<dbReference type="AlphaFoldDB" id="A0A0R1NTK4"/>
<sequence length="174" mass="20734">MKIINVLIEYLKYVLSGIVPLLIVYLYDNGMRISYSYVTTNVSHLHITLNLTMIDLYFLMNCLIVIPLVRYSHSHLYRKDKVEFETYKDKALRLHHSDIQSNHKERTWSPNGVTSNPWEFMYSQTQSYKNISDSSFNYFKNLMINLTIILFGPIVLCYFDAQKMIFMLRRDKHD</sequence>
<evidence type="ECO:0000256" key="1">
    <source>
        <dbReference type="SAM" id="Phobius"/>
    </source>
</evidence>
<feature type="transmembrane region" description="Helical" evidence="1">
    <location>
        <begin position="7"/>
        <end position="27"/>
    </location>
</feature>
<dbReference type="RefSeq" id="WP_008858037.1">
    <property type="nucleotide sequence ID" value="NZ_AZEB01000038.1"/>
</dbReference>
<feature type="transmembrane region" description="Helical" evidence="1">
    <location>
        <begin position="142"/>
        <end position="161"/>
    </location>
</feature>
<dbReference type="PATRIC" id="fig|1423766.4.peg.1956"/>
<dbReference type="Proteomes" id="UP000051439">
    <property type="component" value="Unassembled WGS sequence"/>
</dbReference>
<name>A0A0R1NTK4_9LACO</name>
<evidence type="ECO:0000313" key="3">
    <source>
        <dbReference type="Proteomes" id="UP000051439"/>
    </source>
</evidence>
<keyword evidence="1" id="KW-0472">Membrane</keyword>
<dbReference type="EMBL" id="AZEB01000038">
    <property type="protein sequence ID" value="KRL20099.1"/>
    <property type="molecule type" value="Genomic_DNA"/>
</dbReference>
<proteinExistence type="predicted"/>
<keyword evidence="1" id="KW-1133">Transmembrane helix</keyword>
<accession>A0A0R1NTK4</accession>
<feature type="transmembrane region" description="Helical" evidence="1">
    <location>
        <begin position="47"/>
        <end position="69"/>
    </location>
</feature>
<gene>
    <name evidence="2" type="ORF">FC98_GL001891</name>
</gene>